<dbReference type="Pfam" id="PF07262">
    <property type="entry name" value="CdiI"/>
    <property type="match status" value="1"/>
</dbReference>
<sequence>MNEVTRGYWAGVVCNADFICMDTFSGYRGGSNRDPKGKQYIFPPDASDLALGEALKDTLAHSRWVLPAPREGLTFPAGVEFDVSLGDYKVNYPVWVSTLMELHGYKTKRALFKGMKNVGIESKNNVITFTPTHHA</sequence>
<evidence type="ECO:0000313" key="2">
    <source>
        <dbReference type="Proteomes" id="UP001165395"/>
    </source>
</evidence>
<name>A0ABS8D6B4_9NEIS</name>
<dbReference type="Gene3D" id="3.40.1590.10">
    <property type="entry name" value="NMB0488-like"/>
    <property type="match status" value="1"/>
</dbReference>
<comment type="caution">
    <text evidence="1">The sequence shown here is derived from an EMBL/GenBank/DDBJ whole genome shotgun (WGS) entry which is preliminary data.</text>
</comment>
<dbReference type="EMBL" id="JAJBZT010000003">
    <property type="protein sequence ID" value="MCB6183168.1"/>
    <property type="molecule type" value="Genomic_DNA"/>
</dbReference>
<dbReference type="CDD" id="cd13445">
    <property type="entry name" value="CDI_inhibitor_EC869_like"/>
    <property type="match status" value="1"/>
</dbReference>
<dbReference type="Proteomes" id="UP001165395">
    <property type="component" value="Unassembled WGS sequence"/>
</dbReference>
<dbReference type="SUPFAM" id="SSF160207">
    <property type="entry name" value="NMB0488-like"/>
    <property type="match status" value="1"/>
</dbReference>
<evidence type="ECO:0000313" key="1">
    <source>
        <dbReference type="EMBL" id="MCB6183168.1"/>
    </source>
</evidence>
<proteinExistence type="predicted"/>
<dbReference type="InterPro" id="IPR037891">
    <property type="entry name" value="Cdil-like_sf"/>
</dbReference>
<protein>
    <submittedName>
        <fullName evidence="1">CdiI family contact-dependent growth inhibition immunity protein</fullName>
    </submittedName>
</protein>
<gene>
    <name evidence="1" type="ORF">LIN78_06390</name>
</gene>
<dbReference type="InterPro" id="IPR009888">
    <property type="entry name" value="CdiI_Proteobact"/>
</dbReference>
<keyword evidence="2" id="KW-1185">Reference proteome</keyword>
<reference evidence="1" key="1">
    <citation type="submission" date="2021-10" db="EMBL/GenBank/DDBJ databases">
        <title>The complete genome sequence of Leeia sp. TBRC 13508.</title>
        <authorList>
            <person name="Charoenyingcharoen P."/>
            <person name="Yukphan P."/>
        </authorList>
    </citation>
    <scope>NUCLEOTIDE SEQUENCE</scope>
    <source>
        <strain evidence="1">TBRC 13508</strain>
    </source>
</reference>
<accession>A0ABS8D6B4</accession>
<dbReference type="RefSeq" id="WP_227179683.1">
    <property type="nucleotide sequence ID" value="NZ_JAJBZT010000003.1"/>
</dbReference>
<organism evidence="1 2">
    <name type="scientific">Leeia speluncae</name>
    <dbReference type="NCBI Taxonomy" id="2884804"/>
    <lineage>
        <taxon>Bacteria</taxon>
        <taxon>Pseudomonadati</taxon>
        <taxon>Pseudomonadota</taxon>
        <taxon>Betaproteobacteria</taxon>
        <taxon>Neisseriales</taxon>
        <taxon>Leeiaceae</taxon>
        <taxon>Leeia</taxon>
    </lineage>
</organism>